<dbReference type="InterPro" id="IPR008040">
    <property type="entry name" value="Hydant_A_N"/>
</dbReference>
<dbReference type="RefSeq" id="WP_045088309.1">
    <property type="nucleotide sequence ID" value="NZ_LN824141.1"/>
</dbReference>
<name>A0A0C7P559_DEFTU</name>
<dbReference type="PATRIC" id="fig|1006576.9.peg.1673"/>
<sequence length="559" mass="61201">MIVGLDMGGTNIDAVLIDNGKIINSVKNPTDRNDLFQSIWTTLTELLQDFDTSKIQRINLSTTVCTNAIVENTTSPVGLIIQSGPGLPHDFLAFGDENVFISGYIDHRGTEVEPWKKEEIDNAVRIFRKKNLDCCAVVTKFSPRNPKHETDIQDILEKEGFSTVTMGHTVSGKLNFPRRVATSFLNSAVFKTFEEFSSNIKKSLEQENIKAPVYILKADGGTMNIKSAKEKPVETILSGPAASCTGINALLETNQDAILLDVGGTTTDIFFLADGIPLFEPLGIKIENYNTLVRSIYSVSIGLGGDSSISVNDGKLKIGPRREGPAYSYGGPKPTPTDAMIVLGIIQGDKQKAIEAMETLGKKLNLSSIDAAKLVLETMAEMIKVKVDELLTEINSKPVYTIKELLYGKKIEPKVINIIGAPAKALAPTLEKKFNLPCYYPKNYAVANAIGAALAKPTTEINMLVDTAKGIMTVPELEIYQNVDRKFSLELARKKAIELLKESARSLGAKEDEIEAEIVEESCFNMVRGFYTSGQNIRIKAQIKPGLIYNLRGDNIDQG</sequence>
<dbReference type="InterPro" id="IPR045079">
    <property type="entry name" value="Oxoprolinase-like"/>
</dbReference>
<dbReference type="Gene3D" id="3.30.420.40">
    <property type="match status" value="1"/>
</dbReference>
<feature type="domain" description="Hydantoinase/oxoprolinase N-terminal" evidence="2">
    <location>
        <begin position="3"/>
        <end position="160"/>
    </location>
</feature>
<dbReference type="EC" id="3.5.2.9" evidence="3"/>
<dbReference type="Proteomes" id="UP000032809">
    <property type="component" value="Chromosome I"/>
</dbReference>
<evidence type="ECO:0000313" key="3">
    <source>
        <dbReference type="EMBL" id="CEP78964.1"/>
    </source>
</evidence>
<reference evidence="4" key="1">
    <citation type="submission" date="2014-11" db="EMBL/GenBank/DDBJ databases">
        <authorList>
            <person name="Wibberg D."/>
        </authorList>
    </citation>
    <scope>NUCLEOTIDE SEQUENCE [LARGE SCALE GENOMIC DNA]</scope>
    <source>
        <strain evidence="4">L3</strain>
    </source>
</reference>
<evidence type="ECO:0000259" key="1">
    <source>
        <dbReference type="Pfam" id="PF01968"/>
    </source>
</evidence>
<dbReference type="GO" id="GO:0005829">
    <property type="term" value="C:cytosol"/>
    <property type="evidence" value="ECO:0007669"/>
    <property type="project" value="TreeGrafter"/>
</dbReference>
<proteinExistence type="predicted"/>
<dbReference type="STRING" id="1006576.DTL3_1676"/>
<dbReference type="InterPro" id="IPR043129">
    <property type="entry name" value="ATPase_NBD"/>
</dbReference>
<dbReference type="EMBL" id="LN824141">
    <property type="protein sequence ID" value="CEP78964.1"/>
    <property type="molecule type" value="Genomic_DNA"/>
</dbReference>
<dbReference type="AlphaFoldDB" id="A0A0C7P559"/>
<dbReference type="GO" id="GO:0017168">
    <property type="term" value="F:5-oxoprolinase (ATP-hydrolyzing) activity"/>
    <property type="evidence" value="ECO:0007669"/>
    <property type="project" value="UniProtKB-EC"/>
</dbReference>
<organism evidence="3 4">
    <name type="scientific">Defluviitoga tunisiensis</name>
    <dbReference type="NCBI Taxonomy" id="1006576"/>
    <lineage>
        <taxon>Bacteria</taxon>
        <taxon>Thermotogati</taxon>
        <taxon>Thermotogota</taxon>
        <taxon>Thermotogae</taxon>
        <taxon>Petrotogales</taxon>
        <taxon>Petrotogaceae</taxon>
        <taxon>Defluviitoga</taxon>
    </lineage>
</organism>
<evidence type="ECO:0000259" key="2">
    <source>
        <dbReference type="Pfam" id="PF05378"/>
    </source>
</evidence>
<dbReference type="OrthoDB" id="9768323at2"/>
<dbReference type="KEGG" id="dtn:DTL3_1676"/>
<accession>A0A0C7P559</accession>
<dbReference type="Pfam" id="PF05378">
    <property type="entry name" value="Hydant_A_N"/>
    <property type="match status" value="1"/>
</dbReference>
<dbReference type="Pfam" id="PF01968">
    <property type="entry name" value="Hydantoinase_A"/>
    <property type="match status" value="1"/>
</dbReference>
<dbReference type="PANTHER" id="PTHR11365">
    <property type="entry name" value="5-OXOPROLINASE RELATED"/>
    <property type="match status" value="1"/>
</dbReference>
<evidence type="ECO:0000313" key="4">
    <source>
        <dbReference type="Proteomes" id="UP000032809"/>
    </source>
</evidence>
<dbReference type="GO" id="GO:0006749">
    <property type="term" value="P:glutathione metabolic process"/>
    <property type="evidence" value="ECO:0007669"/>
    <property type="project" value="TreeGrafter"/>
</dbReference>
<dbReference type="HOGENOM" id="CLU_014140_2_0_0"/>
<dbReference type="PANTHER" id="PTHR11365:SF2">
    <property type="entry name" value="5-OXOPROLINASE"/>
    <property type="match status" value="1"/>
</dbReference>
<keyword evidence="3" id="KW-0378">Hydrolase</keyword>
<keyword evidence="4" id="KW-1185">Reference proteome</keyword>
<gene>
    <name evidence="3" type="primary">hyuA</name>
    <name evidence="3" type="ORF">DTL3_1676</name>
</gene>
<feature type="domain" description="Hydantoinase A/oxoprolinase" evidence="1">
    <location>
        <begin position="179"/>
        <end position="460"/>
    </location>
</feature>
<dbReference type="SUPFAM" id="SSF53067">
    <property type="entry name" value="Actin-like ATPase domain"/>
    <property type="match status" value="1"/>
</dbReference>
<protein>
    <submittedName>
        <fullName evidence="3">N-methylhydaintoinase A</fullName>
        <ecNumber evidence="3">3.5.2.9</ecNumber>
    </submittedName>
</protein>
<dbReference type="InterPro" id="IPR002821">
    <property type="entry name" value="Hydantoinase_A"/>
</dbReference>